<accession>A0ABU5E002</accession>
<organism evidence="10 11">
    <name type="scientific">Dongia rigui</name>
    <dbReference type="NCBI Taxonomy" id="940149"/>
    <lineage>
        <taxon>Bacteria</taxon>
        <taxon>Pseudomonadati</taxon>
        <taxon>Pseudomonadota</taxon>
        <taxon>Alphaproteobacteria</taxon>
        <taxon>Rhodospirillales</taxon>
        <taxon>Dongiaceae</taxon>
        <taxon>Dongia</taxon>
    </lineage>
</organism>
<feature type="transmembrane region" description="Helical" evidence="7">
    <location>
        <begin position="12"/>
        <end position="33"/>
    </location>
</feature>
<dbReference type="Pfam" id="PF10502">
    <property type="entry name" value="Peptidase_S26"/>
    <property type="match status" value="1"/>
</dbReference>
<evidence type="ECO:0000256" key="6">
    <source>
        <dbReference type="ARBA" id="ARBA00022801"/>
    </source>
</evidence>
<keyword evidence="7" id="KW-1133">Transmembrane helix</keyword>
<keyword evidence="6 7" id="KW-0378">Hydrolase</keyword>
<evidence type="ECO:0000256" key="3">
    <source>
        <dbReference type="ARBA" id="ARBA00013208"/>
    </source>
</evidence>
<dbReference type="InterPro" id="IPR019757">
    <property type="entry name" value="Pept_S26A_signal_pept_1_Lys-AS"/>
</dbReference>
<dbReference type="EC" id="3.4.21.89" evidence="3 7"/>
<evidence type="ECO:0000256" key="8">
    <source>
        <dbReference type="RuleBase" id="RU362042"/>
    </source>
</evidence>
<dbReference type="InterPro" id="IPR019533">
    <property type="entry name" value="Peptidase_S26"/>
</dbReference>
<dbReference type="PRINTS" id="PR00727">
    <property type="entry name" value="LEADERPTASE"/>
</dbReference>
<sequence>MARKTETEPSQILETVKTIFWAAVIAVVIRTFAYEPFSIPSGSMIPTLLIGDYLFVSKTAYGYSRFSFPWGVVPLEGRVWADEPERGDVIVFRPPGEPQTDFIKRLIGLPGDTVQVKEGLLYINGEPVKRERIEDFVNLDNGIASPQYVETLPGGVSHHIIETRGDQGELDNTPIYVVPQGHYFMMGDNRDSSSDSRVLAGLVPFDMNTRITDPAQLGNVGFVPAENLIGPAKVLFWSYDNTLKLTNPITWVTALRWRRLGDLVE</sequence>
<dbReference type="Proteomes" id="UP001271769">
    <property type="component" value="Unassembled WGS sequence"/>
</dbReference>
<keyword evidence="7" id="KW-0812">Transmembrane</keyword>
<evidence type="ECO:0000256" key="5">
    <source>
        <dbReference type="ARBA" id="ARBA00022670"/>
    </source>
</evidence>
<comment type="catalytic activity">
    <reaction evidence="1 7">
        <text>Cleavage of hydrophobic, N-terminal signal or leader sequences from secreted and periplasmic proteins.</text>
        <dbReference type="EC" id="3.4.21.89"/>
    </reaction>
</comment>
<evidence type="ECO:0000256" key="2">
    <source>
        <dbReference type="ARBA" id="ARBA00009370"/>
    </source>
</evidence>
<evidence type="ECO:0000259" key="9">
    <source>
        <dbReference type="Pfam" id="PF10502"/>
    </source>
</evidence>
<dbReference type="InterPro" id="IPR000223">
    <property type="entry name" value="Pept_S26A_signal_pept_1"/>
</dbReference>
<comment type="similarity">
    <text evidence="2 8">Belongs to the peptidase S26 family.</text>
</comment>
<dbReference type="Gene3D" id="2.10.109.10">
    <property type="entry name" value="Umud Fragment, subunit A"/>
    <property type="match status" value="1"/>
</dbReference>
<name>A0ABU5E002_9PROT</name>
<evidence type="ECO:0000256" key="1">
    <source>
        <dbReference type="ARBA" id="ARBA00000677"/>
    </source>
</evidence>
<dbReference type="InterPro" id="IPR036286">
    <property type="entry name" value="LexA/Signal_pep-like_sf"/>
</dbReference>
<dbReference type="PROSITE" id="PS00760">
    <property type="entry name" value="SPASE_I_2"/>
    <property type="match status" value="1"/>
</dbReference>
<proteinExistence type="inferred from homology"/>
<feature type="domain" description="Peptidase S26" evidence="9">
    <location>
        <begin position="13"/>
        <end position="237"/>
    </location>
</feature>
<dbReference type="InterPro" id="IPR019756">
    <property type="entry name" value="Pept_S26A_signal_pept_1_Ser-AS"/>
</dbReference>
<dbReference type="PANTHER" id="PTHR43390:SF1">
    <property type="entry name" value="CHLOROPLAST PROCESSING PEPTIDASE"/>
    <property type="match status" value="1"/>
</dbReference>
<dbReference type="CDD" id="cd06530">
    <property type="entry name" value="S26_SPase_I"/>
    <property type="match status" value="1"/>
</dbReference>
<dbReference type="RefSeq" id="WP_320500967.1">
    <property type="nucleotide sequence ID" value="NZ_JAXCLX010000001.1"/>
</dbReference>
<gene>
    <name evidence="10" type="primary">lepB</name>
    <name evidence="10" type="ORF">SMD31_11415</name>
</gene>
<dbReference type="PROSITE" id="PS00501">
    <property type="entry name" value="SPASE_I_1"/>
    <property type="match status" value="1"/>
</dbReference>
<protein>
    <recommendedName>
        <fullName evidence="4 7">Signal peptidase I</fullName>
        <ecNumber evidence="3 7">3.4.21.89</ecNumber>
    </recommendedName>
</protein>
<dbReference type="PROSITE" id="PS00761">
    <property type="entry name" value="SPASE_I_3"/>
    <property type="match status" value="1"/>
</dbReference>
<evidence type="ECO:0000313" key="11">
    <source>
        <dbReference type="Proteomes" id="UP001271769"/>
    </source>
</evidence>
<reference evidence="10 11" key="1">
    <citation type="journal article" date="2013" name="Antonie Van Leeuwenhoek">
        <title>Dongia rigui sp. nov., isolated from freshwater of a large wetland in Korea.</title>
        <authorList>
            <person name="Baik K.S."/>
            <person name="Hwang Y.M."/>
            <person name="Choi J.S."/>
            <person name="Kwon J."/>
            <person name="Seong C.N."/>
        </authorList>
    </citation>
    <scope>NUCLEOTIDE SEQUENCE [LARGE SCALE GENOMIC DNA]</scope>
    <source>
        <strain evidence="10 11">04SU4-P</strain>
    </source>
</reference>
<dbReference type="NCBIfam" id="TIGR02227">
    <property type="entry name" value="sigpep_I_bact"/>
    <property type="match status" value="1"/>
</dbReference>
<dbReference type="InterPro" id="IPR019758">
    <property type="entry name" value="Pept_S26A_signal_pept_1_CS"/>
</dbReference>
<keyword evidence="7" id="KW-0472">Membrane</keyword>
<evidence type="ECO:0000256" key="7">
    <source>
        <dbReference type="RuleBase" id="RU003993"/>
    </source>
</evidence>
<dbReference type="PANTHER" id="PTHR43390">
    <property type="entry name" value="SIGNAL PEPTIDASE I"/>
    <property type="match status" value="1"/>
</dbReference>
<keyword evidence="11" id="KW-1185">Reference proteome</keyword>
<dbReference type="GO" id="GO:0009003">
    <property type="term" value="F:signal peptidase activity"/>
    <property type="evidence" value="ECO:0007669"/>
    <property type="project" value="UniProtKB-EC"/>
</dbReference>
<dbReference type="SUPFAM" id="SSF51306">
    <property type="entry name" value="LexA/Signal peptidase"/>
    <property type="match status" value="1"/>
</dbReference>
<comment type="caution">
    <text evidence="10">The sequence shown here is derived from an EMBL/GenBank/DDBJ whole genome shotgun (WGS) entry which is preliminary data.</text>
</comment>
<evidence type="ECO:0000313" key="10">
    <source>
        <dbReference type="EMBL" id="MDY0872539.1"/>
    </source>
</evidence>
<dbReference type="EMBL" id="JAXCLX010000001">
    <property type="protein sequence ID" value="MDY0872539.1"/>
    <property type="molecule type" value="Genomic_DNA"/>
</dbReference>
<evidence type="ECO:0000256" key="4">
    <source>
        <dbReference type="ARBA" id="ARBA00019232"/>
    </source>
</evidence>
<comment type="subcellular location">
    <subcellularLocation>
        <location evidence="8">Membrane</location>
        <topology evidence="8">Single-pass type II membrane protein</topology>
    </subcellularLocation>
</comment>
<keyword evidence="5 7" id="KW-0645">Protease</keyword>